<reference evidence="2 3" key="1">
    <citation type="journal article" date="2024" name="G3 (Bethesda)">
        <title>Genome assembly of Hibiscus sabdariffa L. provides insights into metabolisms of medicinal natural products.</title>
        <authorList>
            <person name="Kim T."/>
        </authorList>
    </citation>
    <scope>NUCLEOTIDE SEQUENCE [LARGE SCALE GENOMIC DNA]</scope>
    <source>
        <strain evidence="2">TK-2024</strain>
        <tissue evidence="2">Old leaves</tissue>
    </source>
</reference>
<protein>
    <submittedName>
        <fullName evidence="2">Uncharacterized protein</fullName>
    </submittedName>
</protein>
<gene>
    <name evidence="2" type="ORF">V6N12_027581</name>
</gene>
<dbReference type="Proteomes" id="UP001472677">
    <property type="component" value="Unassembled WGS sequence"/>
</dbReference>
<organism evidence="2 3">
    <name type="scientific">Hibiscus sabdariffa</name>
    <name type="common">roselle</name>
    <dbReference type="NCBI Taxonomy" id="183260"/>
    <lineage>
        <taxon>Eukaryota</taxon>
        <taxon>Viridiplantae</taxon>
        <taxon>Streptophyta</taxon>
        <taxon>Embryophyta</taxon>
        <taxon>Tracheophyta</taxon>
        <taxon>Spermatophyta</taxon>
        <taxon>Magnoliopsida</taxon>
        <taxon>eudicotyledons</taxon>
        <taxon>Gunneridae</taxon>
        <taxon>Pentapetalae</taxon>
        <taxon>rosids</taxon>
        <taxon>malvids</taxon>
        <taxon>Malvales</taxon>
        <taxon>Malvaceae</taxon>
        <taxon>Malvoideae</taxon>
        <taxon>Hibiscus</taxon>
    </lineage>
</organism>
<sequence length="245" mass="26525">MVSNNMEGPSWEESVALLNNPLSVKDVITERNCIVDSEEKSFFSELVKSRGKKKWEKVAADTFKSSLVPILPASGSVPSSSDISLDESTYEAPHSPSLGHDAGITSSATVGSASTQNEAVGEHYNALVQDREAPSHIGNLNHDGISSRLHESLQELSIPEHKSQQELPLLAEGPNDSHLVVPIPAAFASDPVPNPSNQFNRQEFDVSAMHPSDSQPRLPLSTAEPMLNSSNQLHQQGQMQSGEWQ</sequence>
<name>A0ABR2F3A8_9ROSI</name>
<accession>A0ABR2F3A8</accession>
<dbReference type="EMBL" id="JBBPBM010000008">
    <property type="protein sequence ID" value="KAK8571493.1"/>
    <property type="molecule type" value="Genomic_DNA"/>
</dbReference>
<feature type="region of interest" description="Disordered" evidence="1">
    <location>
        <begin position="75"/>
        <end position="116"/>
    </location>
</feature>
<evidence type="ECO:0000256" key="1">
    <source>
        <dbReference type="SAM" id="MobiDB-lite"/>
    </source>
</evidence>
<evidence type="ECO:0000313" key="2">
    <source>
        <dbReference type="EMBL" id="KAK8571493.1"/>
    </source>
</evidence>
<feature type="compositionally biased region" description="Polar residues" evidence="1">
    <location>
        <begin position="104"/>
        <end position="116"/>
    </location>
</feature>
<keyword evidence="3" id="KW-1185">Reference proteome</keyword>
<feature type="region of interest" description="Disordered" evidence="1">
    <location>
        <begin position="191"/>
        <end position="245"/>
    </location>
</feature>
<feature type="compositionally biased region" description="Polar residues" evidence="1">
    <location>
        <begin position="227"/>
        <end position="245"/>
    </location>
</feature>
<comment type="caution">
    <text evidence="2">The sequence shown here is derived from an EMBL/GenBank/DDBJ whole genome shotgun (WGS) entry which is preliminary data.</text>
</comment>
<proteinExistence type="predicted"/>
<evidence type="ECO:0000313" key="3">
    <source>
        <dbReference type="Proteomes" id="UP001472677"/>
    </source>
</evidence>